<feature type="transmembrane region" description="Helical" evidence="7">
    <location>
        <begin position="373"/>
        <end position="392"/>
    </location>
</feature>
<dbReference type="InterPro" id="IPR036259">
    <property type="entry name" value="MFS_trans_sf"/>
</dbReference>
<feature type="transmembrane region" description="Helical" evidence="7">
    <location>
        <begin position="41"/>
        <end position="64"/>
    </location>
</feature>
<dbReference type="AlphaFoldDB" id="A0AB39L296"/>
<feature type="transmembrane region" description="Helical" evidence="7">
    <location>
        <begin position="312"/>
        <end position="333"/>
    </location>
</feature>
<evidence type="ECO:0000259" key="8">
    <source>
        <dbReference type="PROSITE" id="PS50850"/>
    </source>
</evidence>
<feature type="transmembrane region" description="Helical" evidence="7">
    <location>
        <begin position="12"/>
        <end position="35"/>
    </location>
</feature>
<dbReference type="PANTHER" id="PTHR23517">
    <property type="entry name" value="RESISTANCE PROTEIN MDTM, PUTATIVE-RELATED-RELATED"/>
    <property type="match status" value="1"/>
</dbReference>
<feature type="transmembrane region" description="Helical" evidence="7">
    <location>
        <begin position="214"/>
        <end position="238"/>
    </location>
</feature>
<feature type="transmembrane region" description="Helical" evidence="7">
    <location>
        <begin position="100"/>
        <end position="120"/>
    </location>
</feature>
<dbReference type="Pfam" id="PF07690">
    <property type="entry name" value="MFS_1"/>
    <property type="match status" value="1"/>
</dbReference>
<dbReference type="InterPro" id="IPR050171">
    <property type="entry name" value="MFS_Transporters"/>
</dbReference>
<feature type="transmembrane region" description="Helical" evidence="7">
    <location>
        <begin position="172"/>
        <end position="193"/>
    </location>
</feature>
<evidence type="ECO:0000256" key="2">
    <source>
        <dbReference type="ARBA" id="ARBA00022448"/>
    </source>
</evidence>
<dbReference type="SUPFAM" id="SSF103473">
    <property type="entry name" value="MFS general substrate transporter"/>
    <property type="match status" value="1"/>
</dbReference>
<keyword evidence="6 7" id="KW-0472">Membrane</keyword>
<feature type="transmembrane region" description="Helical" evidence="7">
    <location>
        <begin position="345"/>
        <end position="367"/>
    </location>
</feature>
<evidence type="ECO:0000313" key="9">
    <source>
        <dbReference type="EMBL" id="XDP45064.1"/>
    </source>
</evidence>
<evidence type="ECO:0000256" key="3">
    <source>
        <dbReference type="ARBA" id="ARBA00022475"/>
    </source>
</evidence>
<dbReference type="GO" id="GO:0005886">
    <property type="term" value="C:plasma membrane"/>
    <property type="evidence" value="ECO:0007669"/>
    <property type="project" value="UniProtKB-SubCell"/>
</dbReference>
<gene>
    <name evidence="9" type="ORF">AB5L97_17645</name>
</gene>
<dbReference type="Gene3D" id="1.20.1250.20">
    <property type="entry name" value="MFS general substrate transporter like domains"/>
    <property type="match status" value="1"/>
</dbReference>
<dbReference type="GO" id="GO:0022857">
    <property type="term" value="F:transmembrane transporter activity"/>
    <property type="evidence" value="ECO:0007669"/>
    <property type="project" value="InterPro"/>
</dbReference>
<feature type="domain" description="Major facilitator superfamily (MFS) profile" evidence="8">
    <location>
        <begin position="1"/>
        <end position="395"/>
    </location>
</feature>
<evidence type="ECO:0000256" key="6">
    <source>
        <dbReference type="ARBA" id="ARBA00023136"/>
    </source>
</evidence>
<dbReference type="PANTHER" id="PTHR23517:SF13">
    <property type="entry name" value="MAJOR FACILITATOR SUPERFAMILY MFS_1"/>
    <property type="match status" value="1"/>
</dbReference>
<accession>A0AB39L296</accession>
<dbReference type="InterPro" id="IPR011701">
    <property type="entry name" value="MFS"/>
</dbReference>
<feature type="transmembrane region" description="Helical" evidence="7">
    <location>
        <begin position="140"/>
        <end position="160"/>
    </location>
</feature>
<feature type="transmembrane region" description="Helical" evidence="7">
    <location>
        <begin position="283"/>
        <end position="306"/>
    </location>
</feature>
<feature type="transmembrane region" description="Helical" evidence="7">
    <location>
        <begin position="250"/>
        <end position="271"/>
    </location>
</feature>
<dbReference type="EMBL" id="CP163302">
    <property type="protein sequence ID" value="XDP45064.1"/>
    <property type="molecule type" value="Genomic_DNA"/>
</dbReference>
<dbReference type="KEGG" id="spue:AB5L97_17645"/>
<reference evidence="9" key="1">
    <citation type="submission" date="2024-07" db="EMBL/GenBank/DDBJ databases">
        <authorList>
            <person name="fu j."/>
        </authorList>
    </citation>
    <scope>NUCLEOTIDE SEQUENCE</scope>
    <source>
        <strain evidence="9">P10A9</strain>
    </source>
</reference>
<protein>
    <submittedName>
        <fullName evidence="9">MFS transporter</fullName>
    </submittedName>
</protein>
<evidence type="ECO:0000256" key="5">
    <source>
        <dbReference type="ARBA" id="ARBA00022989"/>
    </source>
</evidence>
<dbReference type="PROSITE" id="PS50850">
    <property type="entry name" value="MFS"/>
    <property type="match status" value="1"/>
</dbReference>
<dbReference type="InterPro" id="IPR020846">
    <property type="entry name" value="MFS_dom"/>
</dbReference>
<name>A0AB39L296_9MICC</name>
<proteinExistence type="predicted"/>
<organism evidence="9">
    <name type="scientific">Sinomonas puerhi</name>
    <dbReference type="NCBI Taxonomy" id="3238584"/>
    <lineage>
        <taxon>Bacteria</taxon>
        <taxon>Bacillati</taxon>
        <taxon>Actinomycetota</taxon>
        <taxon>Actinomycetes</taxon>
        <taxon>Micrococcales</taxon>
        <taxon>Micrococcaceae</taxon>
        <taxon>Sinomonas</taxon>
    </lineage>
</organism>
<keyword evidence="4 7" id="KW-0812">Transmembrane</keyword>
<feature type="transmembrane region" description="Helical" evidence="7">
    <location>
        <begin position="76"/>
        <end position="94"/>
    </location>
</feature>
<keyword evidence="5 7" id="KW-1133">Transmembrane helix</keyword>
<keyword evidence="3" id="KW-1003">Cell membrane</keyword>
<evidence type="ECO:0000256" key="1">
    <source>
        <dbReference type="ARBA" id="ARBA00004651"/>
    </source>
</evidence>
<sequence>MPKKSAHGRGFWIVTFVFMITMAFAGAPAPLYVLYQQRDGFSAFTITLIFAAYALGVVISLFLAGHISDRFGRRRIIAPAVLLNVLSVLVFMVWPDVPGLLLARFICGLGIGMLTATATAHLTELHGVARPGTGTRRAEVVSTAANIGGIGVGPLVTGALAEYAPQPLVTPYVVFGFLLVVGALLIVTVPETVEGVDQSWEYRPQRVVVPREGLGQYIAATMMAFVGFAMFGFFTSLAPSFVAGQLGIRSHIVAGLVAFLVFAASAAFQVLSSRWARTAQFGVGLVLLAAGLVLTTSAIVASSLVLLVVGGLVAGSGVGVTFKSALGTVVSIAPAETRGEALAGLFLVGYIGMALPVVVLGLALQALPLVPSVIGFGAVMLVLVAATAVTLVRTQRRVLAMA</sequence>
<evidence type="ECO:0000256" key="4">
    <source>
        <dbReference type="ARBA" id="ARBA00022692"/>
    </source>
</evidence>
<dbReference type="RefSeq" id="WP_369045646.1">
    <property type="nucleotide sequence ID" value="NZ_CP163302.1"/>
</dbReference>
<comment type="subcellular location">
    <subcellularLocation>
        <location evidence="1">Cell membrane</location>
        <topology evidence="1">Multi-pass membrane protein</topology>
    </subcellularLocation>
</comment>
<keyword evidence="2" id="KW-0813">Transport</keyword>
<evidence type="ECO:0000256" key="7">
    <source>
        <dbReference type="SAM" id="Phobius"/>
    </source>
</evidence>